<dbReference type="PANTHER" id="PTHR42943:SF2">
    <property type="entry name" value="GLUTATHIONE S-TRANSFERASE KAPPA 1"/>
    <property type="match status" value="1"/>
</dbReference>
<dbReference type="AlphaFoldDB" id="W5YX97"/>
<dbReference type="PANTHER" id="PTHR42943">
    <property type="entry name" value="GLUTATHIONE S-TRANSFERASE KAPPA"/>
    <property type="match status" value="1"/>
</dbReference>
<dbReference type="GO" id="GO:0016853">
    <property type="term" value="F:isomerase activity"/>
    <property type="evidence" value="ECO:0007669"/>
    <property type="project" value="UniProtKB-KW"/>
</dbReference>
<name>W5YX97_9GAMM</name>
<protein>
    <submittedName>
        <fullName evidence="2">2-hydroxychromene-2-carboxylate isomerase</fullName>
    </submittedName>
</protein>
<dbReference type="Gene3D" id="3.40.30.10">
    <property type="entry name" value="Glutaredoxin"/>
    <property type="match status" value="1"/>
</dbReference>
<dbReference type="InterPro" id="IPR001853">
    <property type="entry name" value="DSBA-like_thioredoxin_dom"/>
</dbReference>
<dbReference type="InterPro" id="IPR051924">
    <property type="entry name" value="GST_Kappa/NadH"/>
</dbReference>
<evidence type="ECO:0000313" key="5">
    <source>
        <dbReference type="Proteomes" id="UP000199211"/>
    </source>
</evidence>
<dbReference type="InterPro" id="IPR036249">
    <property type="entry name" value="Thioredoxin-like_sf"/>
</dbReference>
<dbReference type="RefSeq" id="WP_041332809.1">
    <property type="nucleotide sequence ID" value="NZ_DCAM01000080.1"/>
</dbReference>
<feature type="domain" description="DSBA-like thioredoxin" evidence="1">
    <location>
        <begin position="246"/>
        <end position="429"/>
    </location>
</feature>
<dbReference type="Proteomes" id="UP000199211">
    <property type="component" value="Unassembled WGS sequence"/>
</dbReference>
<dbReference type="GO" id="GO:0016491">
    <property type="term" value="F:oxidoreductase activity"/>
    <property type="evidence" value="ECO:0007669"/>
    <property type="project" value="InterPro"/>
</dbReference>
<dbReference type="HOGENOM" id="CLU_617856_0_0_6"/>
<dbReference type="SUPFAM" id="SSF52833">
    <property type="entry name" value="Thioredoxin-like"/>
    <property type="match status" value="1"/>
</dbReference>
<dbReference type="KEGG" id="msr:AU15_04800"/>
<proteinExistence type="predicted"/>
<evidence type="ECO:0000313" key="4">
    <source>
        <dbReference type="Proteomes" id="UP000035081"/>
    </source>
</evidence>
<keyword evidence="5" id="KW-1185">Reference proteome</keyword>
<evidence type="ECO:0000259" key="1">
    <source>
        <dbReference type="Pfam" id="PF01323"/>
    </source>
</evidence>
<dbReference type="EMBL" id="CP007152">
    <property type="protein sequence ID" value="AHI30928.1"/>
    <property type="molecule type" value="Genomic_DNA"/>
</dbReference>
<organism evidence="2 4">
    <name type="scientific">Marinobacter salarius</name>
    <dbReference type="NCBI Taxonomy" id="1420917"/>
    <lineage>
        <taxon>Bacteria</taxon>
        <taxon>Pseudomonadati</taxon>
        <taxon>Pseudomonadota</taxon>
        <taxon>Gammaproteobacteria</taxon>
        <taxon>Pseudomonadales</taxon>
        <taxon>Marinobacteraceae</taxon>
        <taxon>Marinobacter</taxon>
    </lineage>
</organism>
<accession>W5YX97</accession>
<dbReference type="Pfam" id="PF01323">
    <property type="entry name" value="DSBA"/>
    <property type="match status" value="1"/>
</dbReference>
<reference evidence="2 4" key="1">
    <citation type="journal article" date="2014" name="Genome Announc.">
        <title>Draft Genome Sequences of Marinobacter similis A3d10T and Marinobacter salarius R9SW1T.</title>
        <authorList>
            <person name="Ivanova E.P."/>
            <person name="Ng H.J."/>
            <person name="Webb H.K."/>
            <person name="Feng G."/>
            <person name="Oshima K."/>
            <person name="Hattori M."/>
            <person name="Ohkuma M."/>
            <person name="Sergeev A.F."/>
            <person name="Mikhailov V.V."/>
            <person name="Crawford R.J."/>
            <person name="Sawabe T."/>
        </authorList>
    </citation>
    <scope>NUCLEOTIDE SEQUENCE [LARGE SCALE GENOMIC DNA]</scope>
    <source>
        <strain evidence="4">A3d10 and R9SW1</strain>
        <strain evidence="2">R9SW1</strain>
    </source>
</reference>
<accession>A0A1I4KAV3</accession>
<keyword evidence="2" id="KW-0413">Isomerase</keyword>
<dbReference type="EMBL" id="FOTV01000009">
    <property type="protein sequence ID" value="SFL75874.1"/>
    <property type="molecule type" value="Genomic_DNA"/>
</dbReference>
<sequence length="444" mass="50919">MRRPVKADVMPWLARALSSAPRYALQRSLHNLRAKTRGESDLVQVFVNPRDPFGLPLLQALIQLQERFYVRFRVHTVWQLDDNMYPEPALWRTWAQQDATRLAQLYGFTPPDRPTAPSETELTTATARLLNAEKTGEGLITAVRVLEDLWHSHSGSPPDTAPARYDHAQLSENERLLRRLGHYQGSMTRYLGEWFWGVDRLDHLERRLNEQGLNRDVPDAVLFTRTWSDLMSSSPSPADGHRATTTLEVFFSIRSPYSYLSLERAVQLAKAWNIPLQLRPVLPMLMRGQSVPDAKKWYIFHDTKREANKLGIPYGFVADPLGPGVERCYALFEYARSLGRETDYMLAYARAVNAEGIRSETDAGLKMIVERAGLDWQKAKALLNDQSWREWAENNRKAMYDCGLWGVPSFRYGEVSCWGQDRLWVIEKSIVAATATLNKRQGRV</sequence>
<evidence type="ECO:0000313" key="3">
    <source>
        <dbReference type="EMBL" id="SFL75874.1"/>
    </source>
</evidence>
<dbReference type="Proteomes" id="UP000035081">
    <property type="component" value="Chromosome"/>
</dbReference>
<reference evidence="3 5" key="2">
    <citation type="submission" date="2016-10" db="EMBL/GenBank/DDBJ databases">
        <authorList>
            <person name="Varghese N."/>
            <person name="Submissions S."/>
        </authorList>
    </citation>
    <scope>NUCLEOTIDE SEQUENCE [LARGE SCALE GENOMIC DNA]</scope>
    <source>
        <strain evidence="3 5">DSM 26291</strain>
    </source>
</reference>
<evidence type="ECO:0000313" key="2">
    <source>
        <dbReference type="EMBL" id="AHI30928.1"/>
    </source>
</evidence>
<gene>
    <name evidence="2" type="ORF">AU15_04800</name>
    <name evidence="3" type="ORF">SAMN04487868_10941</name>
</gene>